<organism evidence="2 3">
    <name type="scientific">Catonella morbi ATCC 51271</name>
    <dbReference type="NCBI Taxonomy" id="592026"/>
    <lineage>
        <taxon>Bacteria</taxon>
        <taxon>Bacillati</taxon>
        <taxon>Bacillota</taxon>
        <taxon>Clostridia</taxon>
        <taxon>Lachnospirales</taxon>
        <taxon>Lachnospiraceae</taxon>
        <taxon>Catonella</taxon>
    </lineage>
</organism>
<dbReference type="EMBL" id="ACIL03000005">
    <property type="protein sequence ID" value="ESL04078.1"/>
    <property type="molecule type" value="Genomic_DNA"/>
</dbReference>
<keyword evidence="3" id="KW-1185">Reference proteome</keyword>
<dbReference type="PROSITE" id="PS50234">
    <property type="entry name" value="VWFA"/>
    <property type="match status" value="1"/>
</dbReference>
<dbReference type="InterPro" id="IPR018698">
    <property type="entry name" value="VWA-like_dom"/>
</dbReference>
<dbReference type="OrthoDB" id="9809307at2"/>
<evidence type="ECO:0000259" key="1">
    <source>
        <dbReference type="PROSITE" id="PS50234"/>
    </source>
</evidence>
<dbReference type="Pfam" id="PF13203">
    <property type="entry name" value="DUF2201_N"/>
    <property type="match status" value="1"/>
</dbReference>
<gene>
    <name evidence="2" type="ORF">GCWU0000282_000424</name>
</gene>
<dbReference type="InterPro" id="IPR002035">
    <property type="entry name" value="VWF_A"/>
</dbReference>
<protein>
    <recommendedName>
        <fullName evidence="1">VWFA domain-containing protein</fullName>
    </recommendedName>
</protein>
<proteinExistence type="predicted"/>
<reference evidence="2 3" key="1">
    <citation type="submission" date="2013-06" db="EMBL/GenBank/DDBJ databases">
        <authorList>
            <person name="Weinstock G."/>
            <person name="Sodergren E."/>
            <person name="Clifton S."/>
            <person name="Fulton L."/>
            <person name="Fulton B."/>
            <person name="Courtney L."/>
            <person name="Fronick C."/>
            <person name="Harrison M."/>
            <person name="Strong C."/>
            <person name="Farmer C."/>
            <person name="Delahaunty K."/>
            <person name="Markovic C."/>
            <person name="Hall O."/>
            <person name="Minx P."/>
            <person name="Tomlinson C."/>
            <person name="Mitreva M."/>
            <person name="Nelson J."/>
            <person name="Hou S."/>
            <person name="Wollam A."/>
            <person name="Pepin K.H."/>
            <person name="Johnson M."/>
            <person name="Bhonagiri V."/>
            <person name="Nash W.E."/>
            <person name="Warren W."/>
            <person name="Chinwalla A."/>
            <person name="Mardis E.R."/>
            <person name="Wilson R.K."/>
        </authorList>
    </citation>
    <scope>NUCLEOTIDE SEQUENCE [LARGE SCALE GENOMIC DNA]</scope>
    <source>
        <strain evidence="2 3">ATCC 51271</strain>
    </source>
</reference>
<dbReference type="PANTHER" id="PTHR38730">
    <property type="entry name" value="SLL7028 PROTEIN"/>
    <property type="match status" value="1"/>
</dbReference>
<sequence length="442" mass="51223">MGRSNKEWENLGLKIFNAAKNELYLSMRYLYPALDGLTIVPDLRVDFLATDGGKLYFVPMLSAEKYMENPLLINRAYLHSVLHCLFGHMYRREGRDEDIWNLAADIMVEGIIDEMGVASVEMVVPPLKEEATARIARECKIFSAEYIYDYLKKNKEDILALENFYKVDDHSLWTGKNNDENKTDKDKKEENAREEELWKDVSTKIQTEIETYSRSIGIENTKLYQSLVTKNREKVSYTDFLRKFKEPVEEIKLDFETFDYGFYNYGLRLYGNMPLIEEPEYRVSEAVKNFVVVIDTSGSVSREIVTGFLEETVNILTEESTGEDFGITKQCVIIQCDNQIQDVKVLKSKDELELYIREFEIIGRGGTDFRVAFSYIAEEVKAERMSKPSGLIYFTDGYGTYPEMKPEYDVVFVFPETAYPDGKLPYLSTEFPVWAMHLVVNV</sequence>
<dbReference type="RefSeq" id="WP_023353327.1">
    <property type="nucleotide sequence ID" value="NZ_KI535366.1"/>
</dbReference>
<dbReference type="SUPFAM" id="SSF53300">
    <property type="entry name" value="vWA-like"/>
    <property type="match status" value="1"/>
</dbReference>
<dbReference type="PANTHER" id="PTHR38730:SF1">
    <property type="entry name" value="SLL7028 PROTEIN"/>
    <property type="match status" value="1"/>
</dbReference>
<dbReference type="Gene3D" id="3.40.50.410">
    <property type="entry name" value="von Willebrand factor, type A domain"/>
    <property type="match status" value="1"/>
</dbReference>
<dbReference type="eggNOG" id="COG3864">
    <property type="taxonomic scope" value="Bacteria"/>
</dbReference>
<accession>V2Y580</accession>
<comment type="caution">
    <text evidence="2">The sequence shown here is derived from an EMBL/GenBank/DDBJ whole genome shotgun (WGS) entry which is preliminary data.</text>
</comment>
<feature type="domain" description="VWFA" evidence="1">
    <location>
        <begin position="289"/>
        <end position="397"/>
    </location>
</feature>
<evidence type="ECO:0000313" key="2">
    <source>
        <dbReference type="EMBL" id="ESL04078.1"/>
    </source>
</evidence>
<dbReference type="HOGENOM" id="CLU_040527_1_0_9"/>
<dbReference type="STRING" id="592026.GCWU0000282_000424"/>
<dbReference type="AlphaFoldDB" id="V2Y580"/>
<dbReference type="CDD" id="cd00198">
    <property type="entry name" value="vWFA"/>
    <property type="match status" value="1"/>
</dbReference>
<dbReference type="InterPro" id="IPR036465">
    <property type="entry name" value="vWFA_dom_sf"/>
</dbReference>
<dbReference type="Pfam" id="PF09967">
    <property type="entry name" value="DUF2201"/>
    <property type="match status" value="1"/>
</dbReference>
<name>V2Y580_9FIRM</name>
<dbReference type="InterPro" id="IPR025154">
    <property type="entry name" value="Put_metallopeptidase_dom"/>
</dbReference>
<dbReference type="Proteomes" id="UP000018227">
    <property type="component" value="Unassembled WGS sequence"/>
</dbReference>
<evidence type="ECO:0000313" key="3">
    <source>
        <dbReference type="Proteomes" id="UP000018227"/>
    </source>
</evidence>